<reference evidence="1 2" key="1">
    <citation type="submission" date="2016-09" db="EMBL/GenBank/DDBJ databases">
        <title>Rhizobium sp. nov., a novel species isolated from the rice rhizosphere.</title>
        <authorList>
            <person name="Zhao J."/>
            <person name="Zhang X."/>
        </authorList>
    </citation>
    <scope>NUCLEOTIDE SEQUENCE [LARGE SCALE GENOMIC DNA]</scope>
    <source>
        <strain evidence="1 2">MH17</strain>
    </source>
</reference>
<dbReference type="SUPFAM" id="SSF52266">
    <property type="entry name" value="SGNH hydrolase"/>
    <property type="match status" value="1"/>
</dbReference>
<organism evidence="1 2">
    <name type="scientific">Xaviernesmea rhizosphaerae</name>
    <dbReference type="NCBI Taxonomy" id="1672749"/>
    <lineage>
        <taxon>Bacteria</taxon>
        <taxon>Pseudomonadati</taxon>
        <taxon>Pseudomonadota</taxon>
        <taxon>Alphaproteobacteria</taxon>
        <taxon>Hyphomicrobiales</taxon>
        <taxon>Rhizobiaceae</taxon>
        <taxon>Rhizobium/Agrobacterium group</taxon>
        <taxon>Xaviernesmea</taxon>
    </lineage>
</organism>
<dbReference type="EMBL" id="MKIO01000047">
    <property type="protein sequence ID" value="OLP52600.1"/>
    <property type="molecule type" value="Genomic_DNA"/>
</dbReference>
<evidence type="ECO:0000313" key="1">
    <source>
        <dbReference type="EMBL" id="OLP52600.1"/>
    </source>
</evidence>
<dbReference type="RefSeq" id="WP_075637148.1">
    <property type="nucleotide sequence ID" value="NZ_MKIO01000047.1"/>
</dbReference>
<evidence type="ECO:0000313" key="2">
    <source>
        <dbReference type="Proteomes" id="UP000186143"/>
    </source>
</evidence>
<dbReference type="GO" id="GO:0016788">
    <property type="term" value="F:hydrolase activity, acting on ester bonds"/>
    <property type="evidence" value="ECO:0007669"/>
    <property type="project" value="UniProtKB-ARBA"/>
</dbReference>
<dbReference type="Gene3D" id="3.40.50.1110">
    <property type="entry name" value="SGNH hydrolase"/>
    <property type="match status" value="1"/>
</dbReference>
<sequence>MAGEIEQADIRALTHVLGHDEQGLFGRNTIGSIIAPRSLNIIAAIGDSTVEQMHLDSGVYRNRSAYNHFFIGNALAGNPVARAYNFGKSGERTDQTLARLSAALATDAGVLYISEGINSIAQAPYTHAVSGATVAADQVGAQAFADTLTKVDAALAKGMRVIVVLCHGAANYTAAQIKQLVIYNAALRRLAELRPNVWLLDAPSILHDPSTTPNSLAFRTGYMRTGEATLVHESATGAYFVGKLFAGVLRNILRLLPRNSVDGSNQRVNGLQLVNNPLFNATSGNAGTMGAGGSLASGTSALPFEWNFRRVTGDSTTTFTVGVEPNAEGNGNDVVITYNVTTAGGGVRINQDLAGTSPNGDYWPPGTMLQAFGKTTVIAGATGLASVQPMIEMNGTLNGVSTTQVTHALLNDTSHGLYPSTEGFSMDHASEVLTVPAYSARAYLSFRALELVCATAGTGTVRVNMPQLAVRSTLIM</sequence>
<dbReference type="InterPro" id="IPR036514">
    <property type="entry name" value="SGNH_hydro_sf"/>
</dbReference>
<name>A0A1Q9ACG6_9HYPH</name>
<dbReference type="STRING" id="1672749.BJF92_14355"/>
<comment type="caution">
    <text evidence="1">The sequence shown here is derived from an EMBL/GenBank/DDBJ whole genome shotgun (WGS) entry which is preliminary data.</text>
</comment>
<proteinExistence type="predicted"/>
<accession>A0A1Q9ACG6</accession>
<dbReference type="Proteomes" id="UP000186143">
    <property type="component" value="Unassembled WGS sequence"/>
</dbReference>
<dbReference type="OrthoDB" id="8401995at2"/>
<dbReference type="AlphaFoldDB" id="A0A1Q9ACG6"/>
<protein>
    <recommendedName>
        <fullName evidence="3">SGNH hydrolase-type esterase domain-containing protein</fullName>
    </recommendedName>
</protein>
<evidence type="ECO:0008006" key="3">
    <source>
        <dbReference type="Google" id="ProtNLM"/>
    </source>
</evidence>
<gene>
    <name evidence="1" type="ORF">BJF92_14355</name>
</gene>